<feature type="active site" evidence="11">
    <location>
        <position position="183"/>
    </location>
</feature>
<dbReference type="NCBIfam" id="TIGR00888">
    <property type="entry name" value="guaA_Nterm"/>
    <property type="match status" value="1"/>
</dbReference>
<dbReference type="SUPFAM" id="SSF54810">
    <property type="entry name" value="GMP synthetase C-terminal dimerisation domain"/>
    <property type="match status" value="1"/>
</dbReference>
<dbReference type="NCBIfam" id="TIGR00884">
    <property type="entry name" value="guaA_Cterm"/>
    <property type="match status" value="1"/>
</dbReference>
<evidence type="ECO:0000256" key="6">
    <source>
        <dbReference type="ARBA" id="ARBA00022741"/>
    </source>
</evidence>
<dbReference type="FunFam" id="3.30.300.10:FF:000002">
    <property type="entry name" value="GMP synthase [glutamine-hydrolyzing]"/>
    <property type="match status" value="1"/>
</dbReference>
<comment type="pathway">
    <text evidence="2 11">Purine metabolism; GMP biosynthesis; GMP from XMP (L-Gln route): step 1/1.</text>
</comment>
<feature type="domain" description="GMPS ATP-PPase" evidence="13">
    <location>
        <begin position="210"/>
        <end position="402"/>
    </location>
</feature>
<evidence type="ECO:0000256" key="5">
    <source>
        <dbReference type="ARBA" id="ARBA00022598"/>
    </source>
</evidence>
<dbReference type="InterPro" id="IPR029062">
    <property type="entry name" value="Class_I_gatase-like"/>
</dbReference>
<evidence type="ECO:0000256" key="12">
    <source>
        <dbReference type="PROSITE-ProRule" id="PRU00886"/>
    </source>
</evidence>
<dbReference type="InterPro" id="IPR004739">
    <property type="entry name" value="GMP_synth_GATase"/>
</dbReference>
<dbReference type="PANTHER" id="PTHR11922:SF2">
    <property type="entry name" value="GMP SYNTHASE [GLUTAMINE-HYDROLYZING]"/>
    <property type="match status" value="1"/>
</dbReference>
<feature type="active site" description="Nucleophile" evidence="11">
    <location>
        <position position="88"/>
    </location>
</feature>
<dbReference type="Pfam" id="PF00958">
    <property type="entry name" value="GMP_synt_C"/>
    <property type="match status" value="1"/>
</dbReference>
<keyword evidence="7 11" id="KW-0332">GMP biosynthesis</keyword>
<comment type="subunit">
    <text evidence="11">Homodimer.</text>
</comment>
<dbReference type="FunFam" id="3.40.50.880:FF:000001">
    <property type="entry name" value="GMP synthase [glutamine-hydrolyzing]"/>
    <property type="match status" value="1"/>
</dbReference>
<dbReference type="InterPro" id="IPR014729">
    <property type="entry name" value="Rossmann-like_a/b/a_fold"/>
</dbReference>
<dbReference type="GO" id="GO:0003921">
    <property type="term" value="F:GMP synthase activity"/>
    <property type="evidence" value="ECO:0007669"/>
    <property type="project" value="InterPro"/>
</dbReference>
<evidence type="ECO:0000256" key="9">
    <source>
        <dbReference type="ARBA" id="ARBA00022840"/>
    </source>
</evidence>
<dbReference type="OrthoDB" id="9802219at2"/>
<reference evidence="14 15" key="1">
    <citation type="submission" date="2016-03" db="EMBL/GenBank/DDBJ databases">
        <title>Photobacterium proteolyticum sp. nov. a protease producing bacterium isolated from ocean sediments of Laizhou Bay.</title>
        <authorList>
            <person name="Li Y."/>
        </authorList>
    </citation>
    <scope>NUCLEOTIDE SEQUENCE [LARGE SCALE GENOMIC DNA]</scope>
    <source>
        <strain evidence="14 15">R-40508</strain>
    </source>
</reference>
<dbReference type="EMBL" id="LVHF01000025">
    <property type="protein sequence ID" value="OAN14302.1"/>
    <property type="molecule type" value="Genomic_DNA"/>
</dbReference>
<dbReference type="InterPro" id="IPR022310">
    <property type="entry name" value="NAD/GMP_synthase"/>
</dbReference>
<dbReference type="FunFam" id="3.40.50.620:FF:000001">
    <property type="entry name" value="GMP synthase [glutamine-hydrolyzing]"/>
    <property type="match status" value="1"/>
</dbReference>
<dbReference type="Proteomes" id="UP000078503">
    <property type="component" value="Unassembled WGS sequence"/>
</dbReference>
<dbReference type="NCBIfam" id="NF000848">
    <property type="entry name" value="PRK00074.1"/>
    <property type="match status" value="1"/>
</dbReference>
<feature type="active site" evidence="11">
    <location>
        <position position="185"/>
    </location>
</feature>
<dbReference type="GO" id="GO:0005524">
    <property type="term" value="F:ATP binding"/>
    <property type="evidence" value="ECO:0007669"/>
    <property type="project" value="UniProtKB-UniRule"/>
</dbReference>
<evidence type="ECO:0000256" key="10">
    <source>
        <dbReference type="ARBA" id="ARBA00022962"/>
    </source>
</evidence>
<gene>
    <name evidence="11 14" type="primary">guaA</name>
    <name evidence="14" type="ORF">A3K86_12040</name>
</gene>
<evidence type="ECO:0000256" key="11">
    <source>
        <dbReference type="HAMAP-Rule" id="MF_00344"/>
    </source>
</evidence>
<evidence type="ECO:0000259" key="13">
    <source>
        <dbReference type="PROSITE" id="PS51553"/>
    </source>
</evidence>
<keyword evidence="5 11" id="KW-0436">Ligase</keyword>
<dbReference type="InterPro" id="IPR025777">
    <property type="entry name" value="GMPS_ATP_PPase_dom"/>
</dbReference>
<dbReference type="PRINTS" id="PR00099">
    <property type="entry name" value="CPSGATASE"/>
</dbReference>
<dbReference type="GO" id="GO:0005829">
    <property type="term" value="C:cytosol"/>
    <property type="evidence" value="ECO:0007669"/>
    <property type="project" value="TreeGrafter"/>
</dbReference>
<feature type="binding site" evidence="12">
    <location>
        <begin position="237"/>
        <end position="243"/>
    </location>
    <ligand>
        <name>ATP</name>
        <dbReference type="ChEBI" id="CHEBI:30616"/>
    </ligand>
</feature>
<protein>
    <recommendedName>
        <fullName evidence="4 11">GMP synthase [glutamine-hydrolyzing]</fullName>
        <ecNumber evidence="3 11">6.3.5.2</ecNumber>
    </recommendedName>
    <alternativeName>
        <fullName evidence="11">GMP synthetase</fullName>
    </alternativeName>
    <alternativeName>
        <fullName evidence="11">Glutamine amidotransferase</fullName>
    </alternativeName>
</protein>
<dbReference type="AlphaFoldDB" id="A0A178KC97"/>
<dbReference type="Gene3D" id="3.40.50.620">
    <property type="entry name" value="HUPs"/>
    <property type="match status" value="1"/>
</dbReference>
<evidence type="ECO:0000256" key="4">
    <source>
        <dbReference type="ARBA" id="ARBA00021562"/>
    </source>
</evidence>
<keyword evidence="9 11" id="KW-0067">ATP-binding</keyword>
<dbReference type="STRING" id="858640.A3K86_12040"/>
<dbReference type="InterPro" id="IPR001674">
    <property type="entry name" value="GMP_synth_C"/>
</dbReference>
<keyword evidence="6 11" id="KW-0547">Nucleotide-binding</keyword>
<dbReference type="EC" id="6.3.5.2" evidence="3 11"/>
<dbReference type="PRINTS" id="PR00097">
    <property type="entry name" value="ANTSNTHASEII"/>
</dbReference>
<dbReference type="InterPro" id="IPR017926">
    <property type="entry name" value="GATASE"/>
</dbReference>
<dbReference type="PROSITE" id="PS51553">
    <property type="entry name" value="GMPS_ATP_PPASE"/>
    <property type="match status" value="1"/>
</dbReference>
<evidence type="ECO:0000256" key="3">
    <source>
        <dbReference type="ARBA" id="ARBA00012746"/>
    </source>
</evidence>
<keyword evidence="8 11" id="KW-0658">Purine biosynthesis</keyword>
<dbReference type="CDD" id="cd01742">
    <property type="entry name" value="GATase1_GMP_Synthase"/>
    <property type="match status" value="1"/>
</dbReference>
<dbReference type="SUPFAM" id="SSF52402">
    <property type="entry name" value="Adenine nucleotide alpha hydrolases-like"/>
    <property type="match status" value="1"/>
</dbReference>
<evidence type="ECO:0000256" key="7">
    <source>
        <dbReference type="ARBA" id="ARBA00022749"/>
    </source>
</evidence>
<dbReference type="PROSITE" id="PS51273">
    <property type="entry name" value="GATASE_TYPE_1"/>
    <property type="match status" value="1"/>
</dbReference>
<keyword evidence="15" id="KW-1185">Reference proteome</keyword>
<accession>A0A178KC97</accession>
<comment type="caution">
    <text evidence="14">The sequence shown here is derived from an EMBL/GenBank/DDBJ whole genome shotgun (WGS) entry which is preliminary data.</text>
</comment>
<dbReference type="PRINTS" id="PR00096">
    <property type="entry name" value="GATASE"/>
</dbReference>
<dbReference type="UniPathway" id="UPA00189">
    <property type="reaction ID" value="UER00296"/>
</dbReference>
<evidence type="ECO:0000256" key="1">
    <source>
        <dbReference type="ARBA" id="ARBA00002332"/>
    </source>
</evidence>
<evidence type="ECO:0000313" key="15">
    <source>
        <dbReference type="Proteomes" id="UP000078503"/>
    </source>
</evidence>
<comment type="function">
    <text evidence="1 11">Catalyzes the synthesis of GMP from XMP.</text>
</comment>
<dbReference type="SUPFAM" id="SSF52317">
    <property type="entry name" value="Class I glutamine amidotransferase-like"/>
    <property type="match status" value="1"/>
</dbReference>
<evidence type="ECO:0000256" key="8">
    <source>
        <dbReference type="ARBA" id="ARBA00022755"/>
    </source>
</evidence>
<evidence type="ECO:0000313" key="14">
    <source>
        <dbReference type="EMBL" id="OAN14302.1"/>
    </source>
</evidence>
<dbReference type="InterPro" id="IPR022955">
    <property type="entry name" value="GMP_synthase"/>
</dbReference>
<dbReference type="Gene3D" id="3.40.50.880">
    <property type="match status" value="1"/>
</dbReference>
<evidence type="ECO:0000256" key="2">
    <source>
        <dbReference type="ARBA" id="ARBA00005153"/>
    </source>
</evidence>
<dbReference type="PANTHER" id="PTHR11922">
    <property type="entry name" value="GMP SYNTHASE-RELATED"/>
    <property type="match status" value="1"/>
</dbReference>
<keyword evidence="10 11" id="KW-0315">Glutamine amidotransferase</keyword>
<organism evidence="14 15">
    <name type="scientific">Photobacterium jeanii</name>
    <dbReference type="NCBI Taxonomy" id="858640"/>
    <lineage>
        <taxon>Bacteria</taxon>
        <taxon>Pseudomonadati</taxon>
        <taxon>Pseudomonadota</taxon>
        <taxon>Gammaproteobacteria</taxon>
        <taxon>Vibrionales</taxon>
        <taxon>Vibrionaceae</taxon>
        <taxon>Photobacterium</taxon>
    </lineage>
</organism>
<comment type="catalytic activity">
    <reaction evidence="11">
        <text>XMP + L-glutamine + ATP + H2O = GMP + L-glutamate + AMP + diphosphate + 2 H(+)</text>
        <dbReference type="Rhea" id="RHEA:11680"/>
        <dbReference type="ChEBI" id="CHEBI:15377"/>
        <dbReference type="ChEBI" id="CHEBI:15378"/>
        <dbReference type="ChEBI" id="CHEBI:29985"/>
        <dbReference type="ChEBI" id="CHEBI:30616"/>
        <dbReference type="ChEBI" id="CHEBI:33019"/>
        <dbReference type="ChEBI" id="CHEBI:57464"/>
        <dbReference type="ChEBI" id="CHEBI:58115"/>
        <dbReference type="ChEBI" id="CHEBI:58359"/>
        <dbReference type="ChEBI" id="CHEBI:456215"/>
        <dbReference type="EC" id="6.3.5.2"/>
    </reaction>
</comment>
<dbReference type="Pfam" id="PF00117">
    <property type="entry name" value="GATase"/>
    <property type="match status" value="1"/>
</dbReference>
<proteinExistence type="inferred from homology"/>
<dbReference type="RefSeq" id="WP_068331247.1">
    <property type="nucleotide sequence ID" value="NZ_LVHF01000025.1"/>
</dbReference>
<dbReference type="CDD" id="cd01997">
    <property type="entry name" value="GMP_synthase_C"/>
    <property type="match status" value="1"/>
</dbReference>
<dbReference type="Gene3D" id="3.30.300.10">
    <property type="match status" value="1"/>
</dbReference>
<dbReference type="HAMAP" id="MF_00344">
    <property type="entry name" value="GMP_synthase"/>
    <property type="match status" value="1"/>
</dbReference>
<name>A0A178KC97_9GAMM</name>
<sequence>MTTPTNIHDQRILILDFGSQYTQLIARRIREIGVYCELWSWDVDEADIREFNPNGIILSGGPESVTEAGSPRAPEYVFNAGVPVFGVCYGMQTMSEQLGGKVAGSDEREFGYAQVKVVNECALFKNIEDAIAEDGKALLDVWMSHGDKVVEIPSDFAKVAETDTCPFAAMANEEKRFYGVQFHPEVTHTRQGMRMLENFVLNICGCEKLWTSQSIIEDAVARIKEQVGDDEVILGLSGGVDSSVVAMLVHRAIGDKLTCVFVDNGLLRLNEADQVLEMFGDHFGLNIVHVDAEERFLTALEGKSDPEDKRKTIGHVFVDVFDEESKKLENAKWLAQGTIYPDVIESAASKTGKAHVIKSHHNVGGLPDDMEMGLVEPLRELFKDEVRKIGLELGLPYNMLYRHPFPGPGLGVRVLGEIKKEYCDLLRRADAIFIEELHKADLYNKVSQAFTVFLPVRSVGVMGDGRKYDWVVSLRAVETIDFMTAHWAHLPYDFLGKVSNRIINEVDGISRVVYDISGKPPATIEWE</sequence>
<dbReference type="Pfam" id="PF02540">
    <property type="entry name" value="NAD_synthase"/>
    <property type="match status" value="1"/>
</dbReference>